<evidence type="ECO:0000256" key="1">
    <source>
        <dbReference type="ARBA" id="ARBA00005634"/>
    </source>
</evidence>
<reference evidence="5 6" key="1">
    <citation type="submission" date="2020-10" db="EMBL/GenBank/DDBJ databases">
        <title>Complete genome sequence of Paludibaculum fermentans P105T, a facultatively anaerobic acidobacterium capable of dissimilatory Fe(III) reduction.</title>
        <authorList>
            <person name="Dedysh S.N."/>
            <person name="Beletsky A.V."/>
            <person name="Kulichevskaya I.S."/>
            <person name="Mardanov A.V."/>
            <person name="Ravin N.V."/>
        </authorList>
    </citation>
    <scope>NUCLEOTIDE SEQUENCE [LARGE SCALE GENOMIC DNA]</scope>
    <source>
        <strain evidence="5 6">P105</strain>
    </source>
</reference>
<dbReference type="Gene3D" id="3.40.630.10">
    <property type="entry name" value="Zn peptidases"/>
    <property type="match status" value="1"/>
</dbReference>
<accession>A0A7S7NRM3</accession>
<dbReference type="Pfam" id="PF04253">
    <property type="entry name" value="TFR_dimer"/>
    <property type="match status" value="1"/>
</dbReference>
<gene>
    <name evidence="5" type="ORF">IRI77_35750</name>
</gene>
<sequence>MKRALALFVSTLMVSAQSPEKPLAGFQPENARREFELEKQFDSHLSRANLQQWLKRMSAKPHHVGSPGSREVAEFIAAQFKSWGYDTQIETFYPLFPTPKTRVLEMIAPEKFTAKLSEPPIEGDESTANTAGGLPTYHAYSIDGDVTGDLVYVNYGLPGDYDKLAEMGIDVKGKIVLARYGASWRGIKPKVAAEHGAIGCIIYSDPRDDGYYAGDVYPKGGFRPKDSAQRGSVMDMPTYPGDPLSPGVGATKDLKRGPYKQAATLTKIPVLPISYGDAEPLLRALGGPVAPPDWRGALPFTYHIGPGATKVHLKLEFNWDLAPTHNVIARMTGAERPDEWILRGNHHDGWVFGASDPLTGMVTVMEEARALSELAKTGWKPKRTIIFCAWDGEEPALLGSTEWAEFHADELKKHAAVYVNSDGTSRGFVHVGGSHTLETLASQAARDITDPETKVSTLERAKAQRAVAGNPTPGDLPISALGSGSDYTVFVDHLGIASLNIGFGGEGNGAGSYHSNYDTYDHVVKFEDPDFQYIFASAQLGGRFVLRLANADVLPLRFDNFSKIVTRYAGEVKKLADDMRAETDKQNELIRNGSLKLTADPRKTYIVPEPKSAVPFLNFAPLDNAVSKLKLSTEAFTKIDLKALPEPKAKALDAILLQIERKLTRPEGLPRRPWFQHQIYAPGFYTGYGVKTLPGIREAIEERYWQEADEQIVKTSASIEAFAAELDRATKLLGQ</sequence>
<dbReference type="PANTHER" id="PTHR10404:SF46">
    <property type="entry name" value="VACUOLAR PROTEIN SORTING-ASSOCIATED PROTEIN 70"/>
    <property type="match status" value="1"/>
</dbReference>
<dbReference type="FunFam" id="3.40.630.10:FF:000101">
    <property type="entry name" value="N-acetylated alpha-linked acidic dipeptidase like 1"/>
    <property type="match status" value="1"/>
</dbReference>
<evidence type="ECO:0000313" key="5">
    <source>
        <dbReference type="EMBL" id="QOY88034.1"/>
    </source>
</evidence>
<dbReference type="InterPro" id="IPR007484">
    <property type="entry name" value="Peptidase_M28"/>
</dbReference>
<dbReference type="InterPro" id="IPR036757">
    <property type="entry name" value="TFR-like_dimer_dom_sf"/>
</dbReference>
<name>A0A7S7NRM3_PALFE</name>
<protein>
    <submittedName>
        <fullName evidence="5">M28 family peptidase</fullName>
    </submittedName>
</protein>
<dbReference type="Pfam" id="PF04389">
    <property type="entry name" value="Peptidase_M28"/>
    <property type="match status" value="1"/>
</dbReference>
<dbReference type="Gene3D" id="3.50.30.30">
    <property type="match status" value="1"/>
</dbReference>
<dbReference type="RefSeq" id="WP_194449697.1">
    <property type="nucleotide sequence ID" value="NZ_CP063849.1"/>
</dbReference>
<dbReference type="Proteomes" id="UP000593892">
    <property type="component" value="Chromosome"/>
</dbReference>
<evidence type="ECO:0000313" key="6">
    <source>
        <dbReference type="Proteomes" id="UP000593892"/>
    </source>
</evidence>
<dbReference type="InterPro" id="IPR003137">
    <property type="entry name" value="PA_domain"/>
</dbReference>
<dbReference type="SUPFAM" id="SSF52025">
    <property type="entry name" value="PA domain"/>
    <property type="match status" value="1"/>
</dbReference>
<dbReference type="KEGG" id="pfer:IRI77_35750"/>
<dbReference type="InterPro" id="IPR007365">
    <property type="entry name" value="TFR-like_dimer_dom"/>
</dbReference>
<organism evidence="5 6">
    <name type="scientific">Paludibaculum fermentans</name>
    <dbReference type="NCBI Taxonomy" id="1473598"/>
    <lineage>
        <taxon>Bacteria</taxon>
        <taxon>Pseudomonadati</taxon>
        <taxon>Acidobacteriota</taxon>
        <taxon>Terriglobia</taxon>
        <taxon>Bryobacterales</taxon>
        <taxon>Bryobacteraceae</taxon>
        <taxon>Paludibaculum</taxon>
    </lineage>
</organism>
<dbReference type="CDD" id="cd02121">
    <property type="entry name" value="PA_GCPII_like"/>
    <property type="match status" value="1"/>
</dbReference>
<proteinExistence type="inferred from homology"/>
<evidence type="ECO:0000259" key="2">
    <source>
        <dbReference type="Pfam" id="PF02225"/>
    </source>
</evidence>
<dbReference type="Pfam" id="PF02225">
    <property type="entry name" value="PA"/>
    <property type="match status" value="1"/>
</dbReference>
<dbReference type="PANTHER" id="PTHR10404">
    <property type="entry name" value="N-ACETYLATED-ALPHA-LINKED ACIDIC DIPEPTIDASE"/>
    <property type="match status" value="1"/>
</dbReference>
<evidence type="ECO:0000259" key="3">
    <source>
        <dbReference type="Pfam" id="PF04253"/>
    </source>
</evidence>
<comment type="similarity">
    <text evidence="1">Belongs to the peptidase M28 family. M28B subfamily.</text>
</comment>
<dbReference type="InterPro" id="IPR039373">
    <property type="entry name" value="Peptidase_M28B"/>
</dbReference>
<dbReference type="SUPFAM" id="SSF53187">
    <property type="entry name" value="Zn-dependent exopeptidases"/>
    <property type="match status" value="1"/>
</dbReference>
<feature type="domain" description="PA" evidence="2">
    <location>
        <begin position="146"/>
        <end position="214"/>
    </location>
</feature>
<feature type="domain" description="Transferrin receptor-like dimerisation" evidence="3">
    <location>
        <begin position="617"/>
        <end position="726"/>
    </location>
</feature>
<keyword evidence="6" id="KW-1185">Reference proteome</keyword>
<dbReference type="InterPro" id="IPR046450">
    <property type="entry name" value="PA_dom_sf"/>
</dbReference>
<dbReference type="SUPFAM" id="SSF47672">
    <property type="entry name" value="Transferrin receptor-like dimerisation domain"/>
    <property type="match status" value="1"/>
</dbReference>
<dbReference type="Gene3D" id="1.20.930.40">
    <property type="entry name" value="Transferrin receptor-like, dimerisation domain"/>
    <property type="match status" value="1"/>
</dbReference>
<feature type="domain" description="Peptidase M28" evidence="4">
    <location>
        <begin position="326"/>
        <end position="524"/>
    </location>
</feature>
<dbReference type="AlphaFoldDB" id="A0A7S7NRM3"/>
<evidence type="ECO:0000259" key="4">
    <source>
        <dbReference type="Pfam" id="PF04389"/>
    </source>
</evidence>
<dbReference type="EMBL" id="CP063849">
    <property type="protein sequence ID" value="QOY88034.1"/>
    <property type="molecule type" value="Genomic_DNA"/>
</dbReference>